<dbReference type="Proteomes" id="UP000675880">
    <property type="component" value="Unassembled WGS sequence"/>
</dbReference>
<reference evidence="3 4" key="1">
    <citation type="submission" date="2021-02" db="EMBL/GenBank/DDBJ databases">
        <authorList>
            <person name="Han P."/>
        </authorList>
    </citation>
    <scope>NUCLEOTIDE SEQUENCE [LARGE SCALE GENOMIC DNA]</scope>
    <source>
        <strain evidence="3">Candidatus Nitrospira sp. ZN2</strain>
    </source>
</reference>
<evidence type="ECO:0000313" key="4">
    <source>
        <dbReference type="Proteomes" id="UP000675880"/>
    </source>
</evidence>
<keyword evidence="1 3" id="KW-0489">Methyltransferase</keyword>
<evidence type="ECO:0000313" key="3">
    <source>
        <dbReference type="EMBL" id="CAE6688945.1"/>
    </source>
</evidence>
<keyword evidence="3" id="KW-0689">Ribosomal protein</keyword>
<keyword evidence="3" id="KW-0687">Ribonucleoprotein</keyword>
<dbReference type="GO" id="GO:0032259">
    <property type="term" value="P:methylation"/>
    <property type="evidence" value="ECO:0007669"/>
    <property type="project" value="UniProtKB-KW"/>
</dbReference>
<dbReference type="InterPro" id="IPR029063">
    <property type="entry name" value="SAM-dependent_MTases_sf"/>
</dbReference>
<evidence type="ECO:0000256" key="1">
    <source>
        <dbReference type="ARBA" id="ARBA00022603"/>
    </source>
</evidence>
<comment type="caution">
    <text evidence="3">The sequence shown here is derived from an EMBL/GenBank/DDBJ whole genome shotgun (WGS) entry which is preliminary data.</text>
</comment>
<dbReference type="InterPro" id="IPR050078">
    <property type="entry name" value="Ribosomal_L11_MeTrfase_PrmA"/>
</dbReference>
<evidence type="ECO:0000256" key="2">
    <source>
        <dbReference type="ARBA" id="ARBA00022679"/>
    </source>
</evidence>
<protein>
    <submittedName>
        <fullName evidence="3">Ribosomal protein L11 methyltransferase</fullName>
        <ecNumber evidence="3">2.1.1.-</ecNumber>
    </submittedName>
</protein>
<dbReference type="PANTHER" id="PTHR43648">
    <property type="entry name" value="ELECTRON TRANSFER FLAVOPROTEIN BETA SUBUNIT LYSINE METHYLTRANSFERASE"/>
    <property type="match status" value="1"/>
</dbReference>
<keyword evidence="2 3" id="KW-0808">Transferase</keyword>
<organism evidence="3 4">
    <name type="scientific">Nitrospira defluvii</name>
    <dbReference type="NCBI Taxonomy" id="330214"/>
    <lineage>
        <taxon>Bacteria</taxon>
        <taxon>Pseudomonadati</taxon>
        <taxon>Nitrospirota</taxon>
        <taxon>Nitrospiria</taxon>
        <taxon>Nitrospirales</taxon>
        <taxon>Nitrospiraceae</taxon>
        <taxon>Nitrospira</taxon>
    </lineage>
</organism>
<dbReference type="GO" id="GO:0005840">
    <property type="term" value="C:ribosome"/>
    <property type="evidence" value="ECO:0007669"/>
    <property type="project" value="UniProtKB-KW"/>
</dbReference>
<dbReference type="EMBL" id="CAJNBJ010000001">
    <property type="protein sequence ID" value="CAE6688945.1"/>
    <property type="molecule type" value="Genomic_DNA"/>
</dbReference>
<dbReference type="CDD" id="cd02440">
    <property type="entry name" value="AdoMet_MTases"/>
    <property type="match status" value="1"/>
</dbReference>
<dbReference type="EC" id="2.1.1.-" evidence="3"/>
<proteinExistence type="predicted"/>
<accession>A0ABM8QC73</accession>
<dbReference type="PANTHER" id="PTHR43648:SF1">
    <property type="entry name" value="ELECTRON TRANSFER FLAVOPROTEIN BETA SUBUNIT LYSINE METHYLTRANSFERASE"/>
    <property type="match status" value="1"/>
</dbReference>
<dbReference type="Gene3D" id="3.40.50.150">
    <property type="entry name" value="Vaccinia Virus protein VP39"/>
    <property type="match status" value="1"/>
</dbReference>
<dbReference type="SUPFAM" id="SSF53335">
    <property type="entry name" value="S-adenosyl-L-methionine-dependent methyltransferases"/>
    <property type="match status" value="1"/>
</dbReference>
<name>A0ABM8QC73_9BACT</name>
<gene>
    <name evidence="3" type="ORF">NSPZN2_10118</name>
</gene>
<sequence length="311" mass="33960">MASTSKTDHVSTDHAASGHTQDWVQVDVRTSIDAGELLGLLNDPAVTGAWQEDEQVHLYWPGHRCGPDTWQGLKLALAQLGHADPERAITINRLPNEDWNAQWSRLVEPIRIGRVIIRPSWKEVPLHDHDIELVIDPKQAFGTGHHATTHLLIEWLQQCVTPTDRVLDVGTGSGVLAMVALRLGAVTAVGEDFDPVAIDCARDYAETNGFDGRLTLIVRDAQAGPEQDRFEPTLVLANLDRQTLLLAADTLCQYASGGARLLLSGLLVEQRAEIEAAYAARGVYVKAVREREGWLALEATGMESCEGGLCS</sequence>
<dbReference type="Pfam" id="PF06325">
    <property type="entry name" value="PrmA"/>
    <property type="match status" value="1"/>
</dbReference>
<dbReference type="RefSeq" id="WP_213040061.1">
    <property type="nucleotide sequence ID" value="NZ_CAJNBJ010000001.1"/>
</dbReference>
<keyword evidence="4" id="KW-1185">Reference proteome</keyword>
<dbReference type="GO" id="GO:0008168">
    <property type="term" value="F:methyltransferase activity"/>
    <property type="evidence" value="ECO:0007669"/>
    <property type="project" value="UniProtKB-KW"/>
</dbReference>